<evidence type="ECO:0000313" key="11">
    <source>
        <dbReference type="EMBL" id="KAF2308198.1"/>
    </source>
</evidence>
<keyword evidence="12" id="KW-1185">Reference proteome</keyword>
<dbReference type="Gene3D" id="3.80.10.10">
    <property type="entry name" value="Ribonuclease Inhibitor"/>
    <property type="match status" value="1"/>
</dbReference>
<dbReference type="PANTHER" id="PTHR48061:SF38">
    <property type="entry name" value="SERINE_THREONINE-PROTEIN KINASE BRI1"/>
    <property type="match status" value="1"/>
</dbReference>
<dbReference type="SUPFAM" id="SSF52058">
    <property type="entry name" value="L domain-like"/>
    <property type="match status" value="1"/>
</dbReference>
<keyword evidence="2" id="KW-0433">Leucine-rich repeat</keyword>
<sequence length="152" mass="17102">MQRQHDQSLALLQFKKTLSIGRVPSTWDFLYFPKPYPKTESWKEDTDCCSREGITCDVETEISYLSGLVSLDLSRNFELIPDIFNKLVQNLTQLQELELSYTDMSLIASSSLMNLSSSLTSLKLENCALQGKFPDIGHVSKLVSLDLSGAMI</sequence>
<keyword evidence="3" id="KW-0812">Transmembrane</keyword>
<keyword evidence="9" id="KW-0325">Glycoprotein</keyword>
<keyword evidence="4" id="KW-0732">Signal</keyword>
<feature type="domain" description="Leucine-rich repeat-containing N-terminal plant-type" evidence="10">
    <location>
        <begin position="6"/>
        <end position="57"/>
    </location>
</feature>
<organism evidence="11 12">
    <name type="scientific">Hevea brasiliensis</name>
    <name type="common">Para rubber tree</name>
    <name type="synonym">Siphonia brasiliensis</name>
    <dbReference type="NCBI Taxonomy" id="3981"/>
    <lineage>
        <taxon>Eukaryota</taxon>
        <taxon>Viridiplantae</taxon>
        <taxon>Streptophyta</taxon>
        <taxon>Embryophyta</taxon>
        <taxon>Tracheophyta</taxon>
        <taxon>Spermatophyta</taxon>
        <taxon>Magnoliopsida</taxon>
        <taxon>eudicotyledons</taxon>
        <taxon>Gunneridae</taxon>
        <taxon>Pentapetalae</taxon>
        <taxon>rosids</taxon>
        <taxon>fabids</taxon>
        <taxon>Malpighiales</taxon>
        <taxon>Euphorbiaceae</taxon>
        <taxon>Crotonoideae</taxon>
        <taxon>Micrandreae</taxon>
        <taxon>Hevea</taxon>
    </lineage>
</organism>
<evidence type="ECO:0000256" key="9">
    <source>
        <dbReference type="ARBA" id="ARBA00023180"/>
    </source>
</evidence>
<dbReference type="Pfam" id="PF08263">
    <property type="entry name" value="LRRNT_2"/>
    <property type="match status" value="1"/>
</dbReference>
<name>A0A6A6M6N0_HEVBR</name>
<evidence type="ECO:0000256" key="5">
    <source>
        <dbReference type="ARBA" id="ARBA00022737"/>
    </source>
</evidence>
<dbReference type="InterPro" id="IPR013210">
    <property type="entry name" value="LRR_N_plant-typ"/>
</dbReference>
<evidence type="ECO:0000256" key="7">
    <source>
        <dbReference type="ARBA" id="ARBA00023136"/>
    </source>
</evidence>
<proteinExistence type="predicted"/>
<dbReference type="Proteomes" id="UP000467840">
    <property type="component" value="Chromosome 9"/>
</dbReference>
<accession>A0A6A6M6N0</accession>
<evidence type="ECO:0000256" key="1">
    <source>
        <dbReference type="ARBA" id="ARBA00004479"/>
    </source>
</evidence>
<dbReference type="EMBL" id="JAAGAX010000008">
    <property type="protein sequence ID" value="KAF2308198.1"/>
    <property type="molecule type" value="Genomic_DNA"/>
</dbReference>
<protein>
    <recommendedName>
        <fullName evidence="10">Leucine-rich repeat-containing N-terminal plant-type domain-containing protein</fullName>
    </recommendedName>
</protein>
<comment type="subcellular location">
    <subcellularLocation>
        <location evidence="1">Membrane</location>
        <topology evidence="1">Single-pass type I membrane protein</topology>
    </subcellularLocation>
</comment>
<comment type="caution">
    <text evidence="11">The sequence shown here is derived from an EMBL/GenBank/DDBJ whole genome shotgun (WGS) entry which is preliminary data.</text>
</comment>
<evidence type="ECO:0000256" key="6">
    <source>
        <dbReference type="ARBA" id="ARBA00022989"/>
    </source>
</evidence>
<dbReference type="InterPro" id="IPR046956">
    <property type="entry name" value="RLP23-like"/>
</dbReference>
<evidence type="ECO:0000256" key="3">
    <source>
        <dbReference type="ARBA" id="ARBA00022692"/>
    </source>
</evidence>
<evidence type="ECO:0000256" key="2">
    <source>
        <dbReference type="ARBA" id="ARBA00022614"/>
    </source>
</evidence>
<keyword evidence="5" id="KW-0677">Repeat</keyword>
<dbReference type="InterPro" id="IPR032675">
    <property type="entry name" value="LRR_dom_sf"/>
</dbReference>
<evidence type="ECO:0000259" key="10">
    <source>
        <dbReference type="Pfam" id="PF08263"/>
    </source>
</evidence>
<gene>
    <name evidence="11" type="ORF">GH714_036700</name>
</gene>
<dbReference type="AlphaFoldDB" id="A0A6A6M6N0"/>
<reference evidence="11 12" key="1">
    <citation type="journal article" date="2020" name="Mol. Plant">
        <title>The Chromosome-Based Rubber Tree Genome Provides New Insights into Spurge Genome Evolution and Rubber Biosynthesis.</title>
        <authorList>
            <person name="Liu J."/>
            <person name="Shi C."/>
            <person name="Shi C.C."/>
            <person name="Li W."/>
            <person name="Zhang Q.J."/>
            <person name="Zhang Y."/>
            <person name="Li K."/>
            <person name="Lu H.F."/>
            <person name="Shi C."/>
            <person name="Zhu S.T."/>
            <person name="Xiao Z.Y."/>
            <person name="Nan H."/>
            <person name="Yue Y."/>
            <person name="Zhu X.G."/>
            <person name="Wu Y."/>
            <person name="Hong X.N."/>
            <person name="Fan G.Y."/>
            <person name="Tong Y."/>
            <person name="Zhang D."/>
            <person name="Mao C.L."/>
            <person name="Liu Y.L."/>
            <person name="Hao S.J."/>
            <person name="Liu W.Q."/>
            <person name="Lv M.Q."/>
            <person name="Zhang H.B."/>
            <person name="Liu Y."/>
            <person name="Hu-Tang G.R."/>
            <person name="Wang J.P."/>
            <person name="Wang J.H."/>
            <person name="Sun Y.H."/>
            <person name="Ni S.B."/>
            <person name="Chen W.B."/>
            <person name="Zhang X.C."/>
            <person name="Jiao Y.N."/>
            <person name="Eichler E.E."/>
            <person name="Li G.H."/>
            <person name="Liu X."/>
            <person name="Gao L.Z."/>
        </authorList>
    </citation>
    <scope>NUCLEOTIDE SEQUENCE [LARGE SCALE GENOMIC DNA]</scope>
    <source>
        <strain evidence="12">cv. GT1</strain>
        <tissue evidence="11">Leaf</tissue>
    </source>
</reference>
<dbReference type="GO" id="GO:0016020">
    <property type="term" value="C:membrane"/>
    <property type="evidence" value="ECO:0007669"/>
    <property type="project" value="UniProtKB-SubCell"/>
</dbReference>
<keyword evidence="8" id="KW-0675">Receptor</keyword>
<evidence type="ECO:0000313" key="12">
    <source>
        <dbReference type="Proteomes" id="UP000467840"/>
    </source>
</evidence>
<evidence type="ECO:0000256" key="4">
    <source>
        <dbReference type="ARBA" id="ARBA00022729"/>
    </source>
</evidence>
<keyword evidence="6" id="KW-1133">Transmembrane helix</keyword>
<evidence type="ECO:0000256" key="8">
    <source>
        <dbReference type="ARBA" id="ARBA00023170"/>
    </source>
</evidence>
<keyword evidence="7" id="KW-0472">Membrane</keyword>
<dbReference type="PANTHER" id="PTHR48061">
    <property type="entry name" value="LEUCINE-RICH REPEAT RECEPTOR PROTEIN KINASE EMS1-LIKE-RELATED"/>
    <property type="match status" value="1"/>
</dbReference>